<accession>A0A917T9G5</accession>
<proteinExistence type="predicted"/>
<feature type="region of interest" description="Disordered" evidence="1">
    <location>
        <begin position="57"/>
        <end position="81"/>
    </location>
</feature>
<name>A0A917T9G5_9ACTN</name>
<dbReference type="RefSeq" id="WP_190248997.1">
    <property type="nucleotide sequence ID" value="NZ_BMPI01000006.1"/>
</dbReference>
<organism evidence="2 3">
    <name type="scientific">Dactylosporangium sucinum</name>
    <dbReference type="NCBI Taxonomy" id="1424081"/>
    <lineage>
        <taxon>Bacteria</taxon>
        <taxon>Bacillati</taxon>
        <taxon>Actinomycetota</taxon>
        <taxon>Actinomycetes</taxon>
        <taxon>Micromonosporales</taxon>
        <taxon>Micromonosporaceae</taxon>
        <taxon>Dactylosporangium</taxon>
    </lineage>
</organism>
<protein>
    <submittedName>
        <fullName evidence="2">Uncharacterized protein</fullName>
    </submittedName>
</protein>
<sequence length="140" mass="15202">MNDLRDATCVACPAQRLAVGAFDVSDRPRVESRYDPDLGYRVDRATRTPTCVHPYRVGLPPGRYASGEPLPADGDRRPAPTEEDLVLPDDVTLLEAWLIAVVRRAPAPELARALRAAEERAAARFGTAATVDALRRVLAG</sequence>
<reference evidence="2" key="1">
    <citation type="journal article" date="2014" name="Int. J. Syst. Evol. Microbiol.">
        <title>Complete genome sequence of Corynebacterium casei LMG S-19264T (=DSM 44701T), isolated from a smear-ripened cheese.</title>
        <authorList>
            <consortium name="US DOE Joint Genome Institute (JGI-PGF)"/>
            <person name="Walter F."/>
            <person name="Albersmeier A."/>
            <person name="Kalinowski J."/>
            <person name="Ruckert C."/>
        </authorList>
    </citation>
    <scope>NUCLEOTIDE SEQUENCE</scope>
    <source>
        <strain evidence="2">JCM 19831</strain>
    </source>
</reference>
<evidence type="ECO:0000313" key="2">
    <source>
        <dbReference type="EMBL" id="GGM14891.1"/>
    </source>
</evidence>
<gene>
    <name evidence="2" type="ORF">GCM10007977_015030</name>
</gene>
<reference evidence="2" key="2">
    <citation type="submission" date="2020-09" db="EMBL/GenBank/DDBJ databases">
        <authorList>
            <person name="Sun Q."/>
            <person name="Ohkuma M."/>
        </authorList>
    </citation>
    <scope>NUCLEOTIDE SEQUENCE</scope>
    <source>
        <strain evidence="2">JCM 19831</strain>
    </source>
</reference>
<dbReference type="EMBL" id="BMPI01000006">
    <property type="protein sequence ID" value="GGM14891.1"/>
    <property type="molecule type" value="Genomic_DNA"/>
</dbReference>
<evidence type="ECO:0000313" key="3">
    <source>
        <dbReference type="Proteomes" id="UP000642070"/>
    </source>
</evidence>
<dbReference type="AlphaFoldDB" id="A0A917T9G5"/>
<keyword evidence="3" id="KW-1185">Reference proteome</keyword>
<evidence type="ECO:0000256" key="1">
    <source>
        <dbReference type="SAM" id="MobiDB-lite"/>
    </source>
</evidence>
<comment type="caution">
    <text evidence="2">The sequence shown here is derived from an EMBL/GenBank/DDBJ whole genome shotgun (WGS) entry which is preliminary data.</text>
</comment>
<dbReference type="Proteomes" id="UP000642070">
    <property type="component" value="Unassembled WGS sequence"/>
</dbReference>